<reference evidence="2" key="1">
    <citation type="submission" date="2023-04" db="EMBL/GenBank/DDBJ databases">
        <title>Phytophthora lilii NBRC 32176.</title>
        <authorList>
            <person name="Ichikawa N."/>
            <person name="Sato H."/>
            <person name="Tonouchi N."/>
        </authorList>
    </citation>
    <scope>NUCLEOTIDE SEQUENCE</scope>
    <source>
        <strain evidence="2">NBRC 32176</strain>
    </source>
</reference>
<evidence type="ECO:0000256" key="1">
    <source>
        <dbReference type="SAM" id="MobiDB-lite"/>
    </source>
</evidence>
<comment type="caution">
    <text evidence="2">The sequence shown here is derived from an EMBL/GenBank/DDBJ whole genome shotgun (WGS) entry which is preliminary data.</text>
</comment>
<gene>
    <name evidence="2" type="ORF">Plil01_001384400</name>
</gene>
<sequence>MLGCGLGLGSGELLFDTSSGLRKRKGGHLALNKKTVVPVQDTETTQDATYKCLETGHVLAIIQELVASNRIQSERMAIVGAGLLKSKHSCVEEPTFKEQQVQDISVEEPKLKGGKKQCPGISPGSALPTAHRTTKIPKATQAPDGQEIKVLRSQARRSPAESSPGPTEPAISGRTFPGRLEPVVSGRVDSPGIRAQGHLSPSTRGLRCRPSEADHFPGS</sequence>
<evidence type="ECO:0000313" key="2">
    <source>
        <dbReference type="EMBL" id="GMF32378.1"/>
    </source>
</evidence>
<feature type="compositionally biased region" description="Basic and acidic residues" evidence="1">
    <location>
        <begin position="209"/>
        <end position="219"/>
    </location>
</feature>
<keyword evidence="3" id="KW-1185">Reference proteome</keyword>
<protein>
    <submittedName>
        <fullName evidence="2">Unnamed protein product</fullName>
    </submittedName>
</protein>
<name>A0A9W6X6A4_9STRA</name>
<organism evidence="2 3">
    <name type="scientific">Phytophthora lilii</name>
    <dbReference type="NCBI Taxonomy" id="2077276"/>
    <lineage>
        <taxon>Eukaryota</taxon>
        <taxon>Sar</taxon>
        <taxon>Stramenopiles</taxon>
        <taxon>Oomycota</taxon>
        <taxon>Peronosporomycetes</taxon>
        <taxon>Peronosporales</taxon>
        <taxon>Peronosporaceae</taxon>
        <taxon>Phytophthora</taxon>
    </lineage>
</organism>
<feature type="region of interest" description="Disordered" evidence="1">
    <location>
        <begin position="109"/>
        <end position="219"/>
    </location>
</feature>
<dbReference type="EMBL" id="BSXW01000982">
    <property type="protein sequence ID" value="GMF32378.1"/>
    <property type="molecule type" value="Genomic_DNA"/>
</dbReference>
<dbReference type="AlphaFoldDB" id="A0A9W6X6A4"/>
<accession>A0A9W6X6A4</accession>
<proteinExistence type="predicted"/>
<dbReference type="Proteomes" id="UP001165083">
    <property type="component" value="Unassembled WGS sequence"/>
</dbReference>
<evidence type="ECO:0000313" key="3">
    <source>
        <dbReference type="Proteomes" id="UP001165083"/>
    </source>
</evidence>